<dbReference type="SUPFAM" id="SSF52540">
    <property type="entry name" value="P-loop containing nucleoside triphosphate hydrolases"/>
    <property type="match status" value="1"/>
</dbReference>
<organism evidence="2 3">
    <name type="scientific">Staphylococcus argensis</name>
    <dbReference type="NCBI Taxonomy" id="1607738"/>
    <lineage>
        <taxon>Bacteria</taxon>
        <taxon>Bacillati</taxon>
        <taxon>Bacillota</taxon>
        <taxon>Bacilli</taxon>
        <taxon>Bacillales</taxon>
        <taxon>Staphylococcaceae</taxon>
        <taxon>Staphylococcus</taxon>
    </lineage>
</organism>
<comment type="caution">
    <text evidence="2">The sequence shown here is derived from an EMBL/GenBank/DDBJ whole genome shotgun (WGS) entry which is preliminary data.</text>
</comment>
<evidence type="ECO:0000313" key="3">
    <source>
        <dbReference type="Proteomes" id="UP000242712"/>
    </source>
</evidence>
<keyword evidence="3" id="KW-1185">Reference proteome</keyword>
<proteinExistence type="predicted"/>
<dbReference type="Proteomes" id="UP000242712">
    <property type="component" value="Unassembled WGS sequence"/>
</dbReference>
<name>A0A2K4FDC4_9STAP</name>
<dbReference type="InterPro" id="IPR027417">
    <property type="entry name" value="P-loop_NTPase"/>
</dbReference>
<dbReference type="InterPro" id="IPR003495">
    <property type="entry name" value="CobW/HypB/UreG_nucleotide-bd"/>
</dbReference>
<dbReference type="OrthoDB" id="9770408at2"/>
<accession>A0A2K4FDC4</accession>
<dbReference type="EMBL" id="PPPX01000001">
    <property type="protein sequence ID" value="POA09364.1"/>
    <property type="molecule type" value="Genomic_DNA"/>
</dbReference>
<evidence type="ECO:0000313" key="2">
    <source>
        <dbReference type="EMBL" id="POA09364.1"/>
    </source>
</evidence>
<reference evidence="2 3" key="1">
    <citation type="submission" date="2017-08" db="EMBL/GenBank/DDBJ databases">
        <title>Draft genome sequences of 64 type strains of genus Staph aureus.</title>
        <authorList>
            <person name="Cole K."/>
            <person name="Golubchik T."/>
            <person name="Russell J."/>
            <person name="Foster D."/>
            <person name="Llewelyn M."/>
            <person name="Wilson D."/>
            <person name="Crook D."/>
            <person name="Paul J."/>
        </authorList>
    </citation>
    <scope>NUCLEOTIDE SEQUENCE [LARGE SCALE GENOMIC DNA]</scope>
    <source>
        <strain evidence="2 3">DSM 29875</strain>
    </source>
</reference>
<dbReference type="Pfam" id="PF02492">
    <property type="entry name" value="cobW"/>
    <property type="match status" value="1"/>
</dbReference>
<gene>
    <name evidence="2" type="ORF">CD039_00980</name>
</gene>
<dbReference type="Gene3D" id="3.40.50.300">
    <property type="entry name" value="P-loop containing nucleotide triphosphate hydrolases"/>
    <property type="match status" value="1"/>
</dbReference>
<dbReference type="AlphaFoldDB" id="A0A2K4FDC4"/>
<sequence length="35" mass="4022">MSDNMKKRTNKEVRVTIITGFLGSGKTTFLNEYIK</sequence>
<protein>
    <recommendedName>
        <fullName evidence="1">CobW/HypB/UreG nucleotide-binding domain-containing protein</fullName>
    </recommendedName>
</protein>
<feature type="domain" description="CobW/HypB/UreG nucleotide-binding" evidence="1">
    <location>
        <begin position="15"/>
        <end position="34"/>
    </location>
</feature>
<evidence type="ECO:0000259" key="1">
    <source>
        <dbReference type="Pfam" id="PF02492"/>
    </source>
</evidence>